<feature type="DNA-binding region" description="Homeobox" evidence="10">
    <location>
        <begin position="66"/>
        <end position="125"/>
    </location>
</feature>
<evidence type="ECO:0000256" key="2">
    <source>
        <dbReference type="ARBA" id="ARBA00023015"/>
    </source>
</evidence>
<dbReference type="Pfam" id="PF00046">
    <property type="entry name" value="Homeodomain"/>
    <property type="match status" value="1"/>
</dbReference>
<evidence type="ECO:0000256" key="5">
    <source>
        <dbReference type="ARBA" id="ARBA00023159"/>
    </source>
</evidence>
<keyword evidence="3 10" id="KW-0238">DNA-binding</keyword>
<reference evidence="14" key="1">
    <citation type="submission" date="2025-08" db="UniProtKB">
        <authorList>
            <consortium name="RefSeq"/>
        </authorList>
    </citation>
    <scope>IDENTIFICATION</scope>
</reference>
<feature type="domain" description="Homeobox" evidence="12">
    <location>
        <begin position="64"/>
        <end position="124"/>
    </location>
</feature>
<protein>
    <recommendedName>
        <fullName evidence="9">Intestine-specific homeobox</fullName>
    </recommendedName>
</protein>
<evidence type="ECO:0000313" key="13">
    <source>
        <dbReference type="Proteomes" id="UP000504612"/>
    </source>
</evidence>
<dbReference type="PROSITE" id="PS50071">
    <property type="entry name" value="HOMEOBOX_2"/>
    <property type="match status" value="1"/>
</dbReference>
<comment type="function">
    <text evidence="8">Transcription factor that regulates gene expression in intestine. May participate in vitamin A metabolism most likely by regulating BCO1 expression in the intestine.</text>
</comment>
<dbReference type="PANTHER" id="PTHR24329">
    <property type="entry name" value="HOMEOBOX PROTEIN ARISTALESS"/>
    <property type="match status" value="1"/>
</dbReference>
<keyword evidence="5" id="KW-0010">Activator</keyword>
<gene>
    <name evidence="14" type="primary">ISX</name>
</gene>
<dbReference type="InterPro" id="IPR009057">
    <property type="entry name" value="Homeodomain-like_sf"/>
</dbReference>
<dbReference type="FunFam" id="1.10.10.60:FF:000369">
    <property type="entry name" value="Intestine specific homeobox"/>
    <property type="match status" value="1"/>
</dbReference>
<organism evidence="13 14">
    <name type="scientific">Notechis scutatus</name>
    <name type="common">mainland tiger snake</name>
    <dbReference type="NCBI Taxonomy" id="8663"/>
    <lineage>
        <taxon>Eukaryota</taxon>
        <taxon>Metazoa</taxon>
        <taxon>Chordata</taxon>
        <taxon>Craniata</taxon>
        <taxon>Vertebrata</taxon>
        <taxon>Euteleostomi</taxon>
        <taxon>Lepidosauria</taxon>
        <taxon>Squamata</taxon>
        <taxon>Bifurcata</taxon>
        <taxon>Unidentata</taxon>
        <taxon>Episquamata</taxon>
        <taxon>Toxicofera</taxon>
        <taxon>Serpentes</taxon>
        <taxon>Colubroidea</taxon>
        <taxon>Elapidae</taxon>
        <taxon>Hydrophiinae</taxon>
        <taxon>Notechis</taxon>
    </lineage>
</organism>
<comment type="subcellular location">
    <subcellularLocation>
        <location evidence="1 10 11">Nucleus</location>
    </subcellularLocation>
</comment>
<dbReference type="GO" id="GO:0000981">
    <property type="term" value="F:DNA-binding transcription factor activity, RNA polymerase II-specific"/>
    <property type="evidence" value="ECO:0007669"/>
    <property type="project" value="InterPro"/>
</dbReference>
<dbReference type="KEGG" id="nss:113430958"/>
<dbReference type="InterPro" id="IPR050649">
    <property type="entry name" value="Paired_Homeobox_TFs"/>
</dbReference>
<evidence type="ECO:0000256" key="7">
    <source>
        <dbReference type="ARBA" id="ARBA00023242"/>
    </source>
</evidence>
<name>A0A6J1W9N1_9SAUR</name>
<evidence type="ECO:0000259" key="12">
    <source>
        <dbReference type="PROSITE" id="PS50071"/>
    </source>
</evidence>
<evidence type="ECO:0000256" key="3">
    <source>
        <dbReference type="ARBA" id="ARBA00023125"/>
    </source>
</evidence>
<evidence type="ECO:0000256" key="1">
    <source>
        <dbReference type="ARBA" id="ARBA00004123"/>
    </source>
</evidence>
<keyword evidence="4 10" id="KW-0371">Homeobox</keyword>
<sequence length="181" mass="21090">MKMSCSKECDKKEKPILSFSIEAILKNPSTEAYLYNKVTCNSQSEVAKTFRSKPLLERYKDDKKIKRRIRTTFTAEQLKELERIFQATHYPDINIRNQLAAKINLPETRIQIWFQNQRAKWRKRERFSTFAGLKHQTEAGFVSVPKPKVSDLSMMPSNSLSGITPPSGYYYTLIQEHSMCT</sequence>
<keyword evidence="2" id="KW-0805">Transcription regulation</keyword>
<dbReference type="GO" id="GO:0005634">
    <property type="term" value="C:nucleus"/>
    <property type="evidence" value="ECO:0007669"/>
    <property type="project" value="UniProtKB-SubCell"/>
</dbReference>
<dbReference type="SMART" id="SM00389">
    <property type="entry name" value="HOX"/>
    <property type="match status" value="1"/>
</dbReference>
<evidence type="ECO:0000256" key="11">
    <source>
        <dbReference type="RuleBase" id="RU000682"/>
    </source>
</evidence>
<dbReference type="RefSeq" id="XP_026549134.1">
    <property type="nucleotide sequence ID" value="XM_026693349.1"/>
</dbReference>
<evidence type="ECO:0000256" key="6">
    <source>
        <dbReference type="ARBA" id="ARBA00023163"/>
    </source>
</evidence>
<evidence type="ECO:0000256" key="8">
    <source>
        <dbReference type="ARBA" id="ARBA00055445"/>
    </source>
</evidence>
<evidence type="ECO:0000256" key="10">
    <source>
        <dbReference type="PROSITE-ProRule" id="PRU00108"/>
    </source>
</evidence>
<dbReference type="Proteomes" id="UP000504612">
    <property type="component" value="Unplaced"/>
</dbReference>
<keyword evidence="13" id="KW-1185">Reference proteome</keyword>
<evidence type="ECO:0000256" key="4">
    <source>
        <dbReference type="ARBA" id="ARBA00023155"/>
    </source>
</evidence>
<dbReference type="InterPro" id="IPR001356">
    <property type="entry name" value="HD"/>
</dbReference>
<keyword evidence="6" id="KW-0804">Transcription</keyword>
<dbReference type="CTD" id="91464"/>
<evidence type="ECO:0000313" key="14">
    <source>
        <dbReference type="RefSeq" id="XP_026549134.1"/>
    </source>
</evidence>
<dbReference type="Gene3D" id="1.10.10.60">
    <property type="entry name" value="Homeodomain-like"/>
    <property type="match status" value="1"/>
</dbReference>
<evidence type="ECO:0000256" key="9">
    <source>
        <dbReference type="ARBA" id="ARBA00067428"/>
    </source>
</evidence>
<proteinExistence type="predicted"/>
<dbReference type="SUPFAM" id="SSF46689">
    <property type="entry name" value="Homeodomain-like"/>
    <property type="match status" value="1"/>
</dbReference>
<dbReference type="CDD" id="cd00086">
    <property type="entry name" value="homeodomain"/>
    <property type="match status" value="1"/>
</dbReference>
<dbReference type="AlphaFoldDB" id="A0A6J1W9N1"/>
<keyword evidence="7 10" id="KW-0539">Nucleus</keyword>
<dbReference type="GeneID" id="113430958"/>
<dbReference type="GO" id="GO:0000977">
    <property type="term" value="F:RNA polymerase II transcription regulatory region sequence-specific DNA binding"/>
    <property type="evidence" value="ECO:0007669"/>
    <property type="project" value="TreeGrafter"/>
</dbReference>
<dbReference type="PANTHER" id="PTHR24329:SF362">
    <property type="entry name" value="INTESTINE-SPECIFIC HOMEOBOX"/>
    <property type="match status" value="1"/>
</dbReference>
<dbReference type="InterPro" id="IPR017970">
    <property type="entry name" value="Homeobox_CS"/>
</dbReference>
<accession>A0A6J1W9N1</accession>
<dbReference type="PROSITE" id="PS00027">
    <property type="entry name" value="HOMEOBOX_1"/>
    <property type="match status" value="1"/>
</dbReference>